<dbReference type="PANTHER" id="PTHR21666:SF285">
    <property type="entry name" value="M23 FAMILY METALLOPEPTIDASE"/>
    <property type="match status" value="1"/>
</dbReference>
<dbReference type="GO" id="GO:0004222">
    <property type="term" value="F:metalloendopeptidase activity"/>
    <property type="evidence" value="ECO:0007669"/>
    <property type="project" value="TreeGrafter"/>
</dbReference>
<protein>
    <submittedName>
        <fullName evidence="2">M23 family metallopeptidase</fullName>
    </submittedName>
</protein>
<dbReference type="RefSeq" id="WP_148966319.1">
    <property type="nucleotide sequence ID" value="NZ_VTEU01000005.1"/>
</dbReference>
<dbReference type="InterPro" id="IPR011055">
    <property type="entry name" value="Dup_hybrid_motif"/>
</dbReference>
<dbReference type="PANTHER" id="PTHR21666">
    <property type="entry name" value="PEPTIDASE-RELATED"/>
    <property type="match status" value="1"/>
</dbReference>
<dbReference type="AlphaFoldDB" id="A0AA94WR29"/>
<dbReference type="SUPFAM" id="SSF51261">
    <property type="entry name" value="Duplicated hybrid motif"/>
    <property type="match status" value="1"/>
</dbReference>
<dbReference type="Gene3D" id="2.70.70.10">
    <property type="entry name" value="Glucose Permease (Domain IIA)"/>
    <property type="match status" value="1"/>
</dbReference>
<proteinExistence type="predicted"/>
<comment type="caution">
    <text evidence="2">The sequence shown here is derived from an EMBL/GenBank/DDBJ whole genome shotgun (WGS) entry which is preliminary data.</text>
</comment>
<dbReference type="Proteomes" id="UP000323393">
    <property type="component" value="Unassembled WGS sequence"/>
</dbReference>
<evidence type="ECO:0000313" key="3">
    <source>
        <dbReference type="Proteomes" id="UP000323393"/>
    </source>
</evidence>
<gene>
    <name evidence="2" type="ORF">FZC74_13990</name>
</gene>
<reference evidence="2 3" key="1">
    <citation type="submission" date="2019-08" db="EMBL/GenBank/DDBJ databases">
        <title>Bacillus genomes from the desert of Cuatro Cienegas, Coahuila.</title>
        <authorList>
            <person name="Olmedo-Alvarez G."/>
        </authorList>
    </citation>
    <scope>NUCLEOTIDE SEQUENCE [LARGE SCALE GENOMIC DNA]</scope>
    <source>
        <strain evidence="2 3">CH88_3T</strain>
    </source>
</reference>
<feature type="domain" description="M23ase beta-sheet core" evidence="1">
    <location>
        <begin position="65"/>
        <end position="158"/>
    </location>
</feature>
<organism evidence="2 3">
    <name type="scientific">Sutcliffiella horikoshii</name>
    <dbReference type="NCBI Taxonomy" id="79883"/>
    <lineage>
        <taxon>Bacteria</taxon>
        <taxon>Bacillati</taxon>
        <taxon>Bacillota</taxon>
        <taxon>Bacilli</taxon>
        <taxon>Bacillales</taxon>
        <taxon>Bacillaceae</taxon>
        <taxon>Sutcliffiella</taxon>
    </lineage>
</organism>
<dbReference type="InterPro" id="IPR050570">
    <property type="entry name" value="Cell_wall_metabolism_enzyme"/>
</dbReference>
<name>A0AA94WR29_9BACI</name>
<dbReference type="CDD" id="cd12797">
    <property type="entry name" value="M23_peptidase"/>
    <property type="match status" value="1"/>
</dbReference>
<evidence type="ECO:0000313" key="2">
    <source>
        <dbReference type="EMBL" id="TYS58099.1"/>
    </source>
</evidence>
<dbReference type="InterPro" id="IPR016047">
    <property type="entry name" value="M23ase_b-sheet_dom"/>
</dbReference>
<dbReference type="EMBL" id="VTEU01000005">
    <property type="protein sequence ID" value="TYS58099.1"/>
    <property type="molecule type" value="Genomic_DNA"/>
</dbReference>
<dbReference type="Pfam" id="PF01551">
    <property type="entry name" value="Peptidase_M23"/>
    <property type="match status" value="1"/>
</dbReference>
<accession>A0AA94WR29</accession>
<sequence length="179" mass="20226">MSVELKSIKIYPVFNQAFYTREHAEGEYELLGDALGRDFIVEKLVDGFLKSYKGSGSENTDWFTYGADVFAPCDAIVHNIHINPTENVPGKINHSPSSSILFRTQDNVYILFGHLKDIKVDVNDRVKTGQVIGKCGNNGMSRFPHVHVGAWKDKEPIQISVDLRALGNIRNKDIESYYY</sequence>
<evidence type="ECO:0000259" key="1">
    <source>
        <dbReference type="Pfam" id="PF01551"/>
    </source>
</evidence>